<reference evidence="1 2" key="1">
    <citation type="submission" date="2020-08" db="EMBL/GenBank/DDBJ databases">
        <title>Genomic Encyclopedia of Type Strains, Phase IV (KMG-IV): sequencing the most valuable type-strain genomes for metagenomic binning, comparative biology and taxonomic classification.</title>
        <authorList>
            <person name="Goeker M."/>
        </authorList>
    </citation>
    <scope>NUCLEOTIDE SEQUENCE [LARGE SCALE GENOMIC DNA]</scope>
    <source>
        <strain evidence="1 2">DSM 17976</strain>
    </source>
</reference>
<gene>
    <name evidence="1" type="ORF">FHS57_005864</name>
</gene>
<keyword evidence="2" id="KW-1185">Reference proteome</keyword>
<evidence type="ECO:0000313" key="2">
    <source>
        <dbReference type="Proteomes" id="UP000541352"/>
    </source>
</evidence>
<dbReference type="EMBL" id="JACIBY010000021">
    <property type="protein sequence ID" value="MBB3841835.1"/>
    <property type="molecule type" value="Genomic_DNA"/>
</dbReference>
<organism evidence="1 2">
    <name type="scientific">Runella defluvii</name>
    <dbReference type="NCBI Taxonomy" id="370973"/>
    <lineage>
        <taxon>Bacteria</taxon>
        <taxon>Pseudomonadati</taxon>
        <taxon>Bacteroidota</taxon>
        <taxon>Cytophagia</taxon>
        <taxon>Cytophagales</taxon>
        <taxon>Spirosomataceae</taxon>
        <taxon>Runella</taxon>
    </lineage>
</organism>
<name>A0A7W5ZQK6_9BACT</name>
<evidence type="ECO:0000313" key="1">
    <source>
        <dbReference type="EMBL" id="MBB3841835.1"/>
    </source>
</evidence>
<accession>A0A7W5ZQK6</accession>
<comment type="caution">
    <text evidence="1">The sequence shown here is derived from an EMBL/GenBank/DDBJ whole genome shotgun (WGS) entry which is preliminary data.</text>
</comment>
<protein>
    <submittedName>
        <fullName evidence="1">Uncharacterized protein</fullName>
    </submittedName>
</protein>
<dbReference type="AlphaFoldDB" id="A0A7W5ZQK6"/>
<dbReference type="Proteomes" id="UP000541352">
    <property type="component" value="Unassembled WGS sequence"/>
</dbReference>
<proteinExistence type="predicted"/>
<sequence>MEKSGIYPLKKKELFELFDELHKTKNLLIDIVQKENHGALINFKSEFIEELYEIEKDNFPDFKKKIFYLLNILKNLS</sequence>